<reference evidence="1" key="1">
    <citation type="submission" date="2023-07" db="EMBL/GenBank/DDBJ databases">
        <title>Chromosome-level genome assembly of Artemia franciscana.</title>
        <authorList>
            <person name="Jo E."/>
        </authorList>
    </citation>
    <scope>NUCLEOTIDE SEQUENCE</scope>
    <source>
        <tissue evidence="1">Whole body</tissue>
    </source>
</reference>
<dbReference type="AlphaFoldDB" id="A0AA88KZ63"/>
<comment type="caution">
    <text evidence="1">The sequence shown here is derived from an EMBL/GenBank/DDBJ whole genome shotgun (WGS) entry which is preliminary data.</text>
</comment>
<dbReference type="Proteomes" id="UP001187531">
    <property type="component" value="Unassembled WGS sequence"/>
</dbReference>
<dbReference type="EMBL" id="JAVRJZ010000019">
    <property type="protein sequence ID" value="KAK2707111.1"/>
    <property type="molecule type" value="Genomic_DNA"/>
</dbReference>
<gene>
    <name evidence="1" type="ORF">QYM36_014962</name>
</gene>
<proteinExistence type="predicted"/>
<organism evidence="1 2">
    <name type="scientific">Artemia franciscana</name>
    <name type="common">Brine shrimp</name>
    <name type="synonym">Artemia sanfranciscana</name>
    <dbReference type="NCBI Taxonomy" id="6661"/>
    <lineage>
        <taxon>Eukaryota</taxon>
        <taxon>Metazoa</taxon>
        <taxon>Ecdysozoa</taxon>
        <taxon>Arthropoda</taxon>
        <taxon>Crustacea</taxon>
        <taxon>Branchiopoda</taxon>
        <taxon>Anostraca</taxon>
        <taxon>Artemiidae</taxon>
        <taxon>Artemia</taxon>
    </lineage>
</organism>
<sequence>MSLADIVLSYDYVKDVEERRKKSPLMRLHENFRASTSFFLKDFTSNSDSAKPLKSFRYFHPTEKKTLRCSKYVGFIAKKLRVVVSKLEVLDDELKLFQLEKDPDLTSTTKVYGYWVNLLCCEDSFGDRTIVSEHRAAMGERMLNVKLTFADELKRLGDKTEKIYVTHDMIELARGARSSYLTHLGAHLEREQVQEEGCKKEAKS</sequence>
<name>A0AA88KZ63_ARTSF</name>
<keyword evidence="2" id="KW-1185">Reference proteome</keyword>
<evidence type="ECO:0000313" key="1">
    <source>
        <dbReference type="EMBL" id="KAK2707111.1"/>
    </source>
</evidence>
<accession>A0AA88KZ63</accession>
<evidence type="ECO:0000313" key="2">
    <source>
        <dbReference type="Proteomes" id="UP001187531"/>
    </source>
</evidence>
<protein>
    <submittedName>
        <fullName evidence="1">Uncharacterized protein</fullName>
    </submittedName>
</protein>